<name>A0A7J6T4S4_PEROL</name>
<gene>
    <name evidence="2" type="ORF">FOZ62_017211</name>
</gene>
<proteinExistence type="predicted"/>
<comment type="caution">
    <text evidence="2">The sequence shown here is derived from an EMBL/GenBank/DDBJ whole genome shotgun (WGS) entry which is preliminary data.</text>
</comment>
<evidence type="ECO:0000313" key="2">
    <source>
        <dbReference type="EMBL" id="KAF4739446.1"/>
    </source>
</evidence>
<organism evidence="2 3">
    <name type="scientific">Perkinsus olseni</name>
    <name type="common">Perkinsus atlanticus</name>
    <dbReference type="NCBI Taxonomy" id="32597"/>
    <lineage>
        <taxon>Eukaryota</taxon>
        <taxon>Sar</taxon>
        <taxon>Alveolata</taxon>
        <taxon>Perkinsozoa</taxon>
        <taxon>Perkinsea</taxon>
        <taxon>Perkinsida</taxon>
        <taxon>Perkinsidae</taxon>
        <taxon>Perkinsus</taxon>
    </lineage>
</organism>
<reference evidence="2 3" key="1">
    <citation type="submission" date="2020-04" db="EMBL/GenBank/DDBJ databases">
        <title>Perkinsus olseni comparative genomics.</title>
        <authorList>
            <person name="Bogema D.R."/>
        </authorList>
    </citation>
    <scope>NUCLEOTIDE SEQUENCE [LARGE SCALE GENOMIC DNA]</scope>
    <source>
        <strain evidence="2">ATCC PRA-205</strain>
    </source>
</reference>
<protein>
    <submittedName>
        <fullName evidence="2">Uncharacterized protein</fullName>
    </submittedName>
</protein>
<accession>A0A7J6T4S4</accession>
<feature type="non-terminal residue" evidence="2">
    <location>
        <position position="1"/>
    </location>
</feature>
<evidence type="ECO:0000313" key="3">
    <source>
        <dbReference type="Proteomes" id="UP000574390"/>
    </source>
</evidence>
<feature type="region of interest" description="Disordered" evidence="1">
    <location>
        <begin position="59"/>
        <end position="92"/>
    </location>
</feature>
<dbReference type="Proteomes" id="UP000574390">
    <property type="component" value="Unassembled WGS sequence"/>
</dbReference>
<feature type="compositionally biased region" description="Low complexity" evidence="1">
    <location>
        <begin position="78"/>
        <end position="89"/>
    </location>
</feature>
<dbReference type="AlphaFoldDB" id="A0A7J6T4S4"/>
<evidence type="ECO:0000256" key="1">
    <source>
        <dbReference type="SAM" id="MobiDB-lite"/>
    </source>
</evidence>
<sequence length="113" mass="12681">MMFYMPCIDDDADSQIAVLSDYACSSHSMSSKEDEVIHNEGEEMTPSVISSRSWTMIDNGAKSKHENDDDYTTLPLASSSSSRSISNVDSIHEERQRRLALMLRERVLDSSNS</sequence>
<dbReference type="EMBL" id="JABANM010010387">
    <property type="protein sequence ID" value="KAF4739446.1"/>
    <property type="molecule type" value="Genomic_DNA"/>
</dbReference>